<dbReference type="RefSeq" id="WP_085269545.1">
    <property type="nucleotide sequence ID" value="NZ_AP022614.1"/>
</dbReference>
<organism evidence="1 2">
    <name type="scientific">Mycobacterium parmense</name>
    <dbReference type="NCBI Taxonomy" id="185642"/>
    <lineage>
        <taxon>Bacteria</taxon>
        <taxon>Bacillati</taxon>
        <taxon>Actinomycetota</taxon>
        <taxon>Actinomycetes</taxon>
        <taxon>Mycobacteriales</taxon>
        <taxon>Mycobacteriaceae</taxon>
        <taxon>Mycobacterium</taxon>
        <taxon>Mycobacterium simiae complex</taxon>
    </lineage>
</organism>
<dbReference type="OrthoDB" id="4739093at2"/>
<dbReference type="Proteomes" id="UP000467105">
    <property type="component" value="Chromosome"/>
</dbReference>
<name>A0A7I7YS26_9MYCO</name>
<gene>
    <name evidence="1" type="ORF">MPRM_17900</name>
</gene>
<keyword evidence="2" id="KW-1185">Reference proteome</keyword>
<reference evidence="1 2" key="1">
    <citation type="journal article" date="2019" name="Emerg. Microbes Infect.">
        <title>Comprehensive subspecies identification of 175 nontuberculous mycobacteria species based on 7547 genomic profiles.</title>
        <authorList>
            <person name="Matsumoto Y."/>
            <person name="Kinjo T."/>
            <person name="Motooka D."/>
            <person name="Nabeya D."/>
            <person name="Jung N."/>
            <person name="Uechi K."/>
            <person name="Horii T."/>
            <person name="Iida T."/>
            <person name="Fujita J."/>
            <person name="Nakamura S."/>
        </authorList>
    </citation>
    <scope>NUCLEOTIDE SEQUENCE [LARGE SCALE GENOMIC DNA]</scope>
    <source>
        <strain evidence="1 2">JCM 14742</strain>
    </source>
</reference>
<evidence type="ECO:0000313" key="1">
    <source>
        <dbReference type="EMBL" id="BBZ44509.1"/>
    </source>
</evidence>
<proteinExistence type="predicted"/>
<dbReference type="AlphaFoldDB" id="A0A7I7YS26"/>
<sequence length="156" mass="17393">MTSQSACARLIERYVAASGLRFVRGEHECEYFGATGTRRGRLHVHLEMSPSFDDVFTIQVTPAGFFSVADGVWLTNFADTWNHQNRGVTALVHVWSDPPRIGISARRSRWVPDGLSFDEFASFADGSIADAIEFFAELAPVTESPSVTRRLLRDAR</sequence>
<protein>
    <submittedName>
        <fullName evidence="1">Uncharacterized protein</fullName>
    </submittedName>
</protein>
<evidence type="ECO:0000313" key="2">
    <source>
        <dbReference type="Proteomes" id="UP000467105"/>
    </source>
</evidence>
<dbReference type="EMBL" id="AP022614">
    <property type="protein sequence ID" value="BBZ44509.1"/>
    <property type="molecule type" value="Genomic_DNA"/>
</dbReference>
<accession>A0A7I7YS26</accession>